<dbReference type="InterPro" id="IPR002885">
    <property type="entry name" value="PPR_rpt"/>
</dbReference>
<evidence type="ECO:0008006" key="6">
    <source>
        <dbReference type="Google" id="ProtNLM"/>
    </source>
</evidence>
<evidence type="ECO:0000313" key="5">
    <source>
        <dbReference type="Proteomes" id="UP001231189"/>
    </source>
</evidence>
<dbReference type="PANTHER" id="PTHR47926:SF375">
    <property type="entry name" value="PENTATRICOPEPTIDE REPEAT-CONTAINING PROTEIN"/>
    <property type="match status" value="1"/>
</dbReference>
<sequence length="673" mass="74295">MRPPPSTAGAVSLSKQQLLRIRRCIPPVWRNAAPAQEPPPPASSFSPASSLSSILYSCTAHRALRPGEQVHARAVALGLGAHPSVLPKLASFYIALGDLPAARAAVERAAGKARAFPWNLLIWSYADDGRWKDVILAYNRMIALGVGADRFTYPSVLRSCGELREVTVGRKINHRIRRSRHDLDMYVWNALVGMYVKCGELGDAQRVFDEMSVRDVVSWNTMVSGYASAGMWGKAFELLQRVPGANVVTWNAVAAGNLKAGNYDEVIRLLSQMRNGHGPGVDSVSLLIGLKACGKSGYLRIGRELHGVAVRLYFDRLECVVNSLVTLYSRCGMMSCAELLFRMCSVRSVAAWNSLLAGFAFMDQVEEASLLFREMIGSGVCPNDVTVLTMLSLVARFGHLCHGREMHCYILRHGLGGSRLLHNSLVDMYSKSSRMRASRIIFDQMEYRDRHAYTSLILGYGMQREGSVSLKLFDEMIANSIEPDHVTMVAVLSACSHSGLVTQGQLLFAKMYAVFGTAPRVEHFSCMVDLYCREGLLKMAEEMIDKMPFQPTAAMLATLVEACLIHGNTDIGEQAAKKLLAMKTNNPGHYKLISNMYISAKCWPELAKVRSLMSMMELTMIPSHSLLESYHDVCLLEQGDFFNHGAHCYLSDRITDTDSSSCEEVKCSEGFGG</sequence>
<dbReference type="FunFam" id="1.25.40.10:FF:000344">
    <property type="entry name" value="Pentatricopeptide repeat-containing protein"/>
    <property type="match status" value="1"/>
</dbReference>
<comment type="caution">
    <text evidence="4">The sequence shown here is derived from an EMBL/GenBank/DDBJ whole genome shotgun (WGS) entry which is preliminary data.</text>
</comment>
<reference evidence="4" key="1">
    <citation type="submission" date="2023-07" db="EMBL/GenBank/DDBJ databases">
        <title>A chromosome-level genome assembly of Lolium multiflorum.</title>
        <authorList>
            <person name="Chen Y."/>
            <person name="Copetti D."/>
            <person name="Kolliker R."/>
            <person name="Studer B."/>
        </authorList>
    </citation>
    <scope>NUCLEOTIDE SEQUENCE</scope>
    <source>
        <strain evidence="4">02402/16</strain>
        <tissue evidence="4">Leaf</tissue>
    </source>
</reference>
<keyword evidence="1" id="KW-0677">Repeat</keyword>
<dbReference type="NCBIfam" id="TIGR00756">
    <property type="entry name" value="PPR"/>
    <property type="match status" value="4"/>
</dbReference>
<gene>
    <name evidence="4" type="ORF">QYE76_033312</name>
</gene>
<evidence type="ECO:0000256" key="3">
    <source>
        <dbReference type="PROSITE-ProRule" id="PRU00708"/>
    </source>
</evidence>
<keyword evidence="5" id="KW-1185">Reference proteome</keyword>
<dbReference type="GO" id="GO:0003723">
    <property type="term" value="F:RNA binding"/>
    <property type="evidence" value="ECO:0007669"/>
    <property type="project" value="InterPro"/>
</dbReference>
<protein>
    <recommendedName>
        <fullName evidence="6">Pentatricopeptide repeat-containing protein</fullName>
    </recommendedName>
</protein>
<dbReference type="Pfam" id="PF13041">
    <property type="entry name" value="PPR_2"/>
    <property type="match status" value="1"/>
</dbReference>
<dbReference type="Gene3D" id="1.25.40.10">
    <property type="entry name" value="Tetratricopeptide repeat domain"/>
    <property type="match status" value="3"/>
</dbReference>
<evidence type="ECO:0000313" key="4">
    <source>
        <dbReference type="EMBL" id="KAK1609639.1"/>
    </source>
</evidence>
<evidence type="ECO:0000256" key="1">
    <source>
        <dbReference type="ARBA" id="ARBA00022737"/>
    </source>
</evidence>
<name>A0AAD8QXC3_LOLMU</name>
<feature type="repeat" description="PPR" evidence="3">
    <location>
        <begin position="246"/>
        <end position="276"/>
    </location>
</feature>
<dbReference type="InterPro" id="IPR046848">
    <property type="entry name" value="E_motif"/>
</dbReference>
<dbReference type="InterPro" id="IPR046960">
    <property type="entry name" value="PPR_At4g14850-like_plant"/>
</dbReference>
<dbReference type="InterPro" id="IPR011990">
    <property type="entry name" value="TPR-like_helical_dom_sf"/>
</dbReference>
<evidence type="ECO:0000256" key="2">
    <source>
        <dbReference type="ARBA" id="ARBA00022946"/>
    </source>
</evidence>
<feature type="repeat" description="PPR" evidence="3">
    <location>
        <begin position="348"/>
        <end position="382"/>
    </location>
</feature>
<dbReference type="Pfam" id="PF01535">
    <property type="entry name" value="PPR"/>
    <property type="match status" value="8"/>
</dbReference>
<feature type="repeat" description="PPR" evidence="3">
    <location>
        <begin position="184"/>
        <end position="218"/>
    </location>
</feature>
<proteinExistence type="predicted"/>
<dbReference type="Pfam" id="PF20431">
    <property type="entry name" value="E_motif"/>
    <property type="match status" value="1"/>
</dbReference>
<dbReference type="PANTHER" id="PTHR47926">
    <property type="entry name" value="PENTATRICOPEPTIDE REPEAT-CONTAINING PROTEIN"/>
    <property type="match status" value="1"/>
</dbReference>
<dbReference type="GO" id="GO:0009451">
    <property type="term" value="P:RNA modification"/>
    <property type="evidence" value="ECO:0007669"/>
    <property type="project" value="InterPro"/>
</dbReference>
<feature type="repeat" description="PPR" evidence="3">
    <location>
        <begin position="449"/>
        <end position="483"/>
    </location>
</feature>
<keyword evidence="2" id="KW-0809">Transit peptide</keyword>
<dbReference type="AlphaFoldDB" id="A0AAD8QXC3"/>
<dbReference type="EMBL" id="JAUUTY010000007">
    <property type="protein sequence ID" value="KAK1609639.1"/>
    <property type="molecule type" value="Genomic_DNA"/>
</dbReference>
<dbReference type="PROSITE" id="PS51375">
    <property type="entry name" value="PPR"/>
    <property type="match status" value="4"/>
</dbReference>
<dbReference type="FunFam" id="1.25.40.10:FF:001643">
    <property type="entry name" value="Pentatricopeptide repeat-containing protein"/>
    <property type="match status" value="1"/>
</dbReference>
<dbReference type="FunFam" id="1.25.40.10:FF:000637">
    <property type="entry name" value="Pentatricopeptide repeat-containing protein"/>
    <property type="match status" value="1"/>
</dbReference>
<dbReference type="Proteomes" id="UP001231189">
    <property type="component" value="Unassembled WGS sequence"/>
</dbReference>
<accession>A0AAD8QXC3</accession>
<dbReference type="SUPFAM" id="SSF48452">
    <property type="entry name" value="TPR-like"/>
    <property type="match status" value="1"/>
</dbReference>
<organism evidence="4 5">
    <name type="scientific">Lolium multiflorum</name>
    <name type="common">Italian ryegrass</name>
    <name type="synonym">Lolium perenne subsp. multiflorum</name>
    <dbReference type="NCBI Taxonomy" id="4521"/>
    <lineage>
        <taxon>Eukaryota</taxon>
        <taxon>Viridiplantae</taxon>
        <taxon>Streptophyta</taxon>
        <taxon>Embryophyta</taxon>
        <taxon>Tracheophyta</taxon>
        <taxon>Spermatophyta</taxon>
        <taxon>Magnoliopsida</taxon>
        <taxon>Liliopsida</taxon>
        <taxon>Poales</taxon>
        <taxon>Poaceae</taxon>
        <taxon>BOP clade</taxon>
        <taxon>Pooideae</taxon>
        <taxon>Poodae</taxon>
        <taxon>Poeae</taxon>
        <taxon>Poeae Chloroplast Group 2 (Poeae type)</taxon>
        <taxon>Loliodinae</taxon>
        <taxon>Loliinae</taxon>
        <taxon>Lolium</taxon>
    </lineage>
</organism>